<proteinExistence type="predicted"/>
<dbReference type="EMBL" id="CP049889">
    <property type="protein sequence ID" value="QIK51771.1"/>
    <property type="molecule type" value="Genomic_DNA"/>
</dbReference>
<dbReference type="GO" id="GO:0016747">
    <property type="term" value="F:acyltransferase activity, transferring groups other than amino-acyl groups"/>
    <property type="evidence" value="ECO:0007669"/>
    <property type="project" value="InterPro"/>
</dbReference>
<dbReference type="AlphaFoldDB" id="A0A6G7WHS0"/>
<protein>
    <submittedName>
        <fullName evidence="2">GNAT family N-acetyltransferase</fullName>
    </submittedName>
</protein>
<reference evidence="2 3" key="1">
    <citation type="journal article" date="2017" name="Int. J. Syst. Evol. Microbiol.">
        <title>Jeotgalibaca porci sp. nov. and Jeotgalibaca arthritidis sp. nov., isolated from pigs, and emended description of the genus Jeotgalibaca.</title>
        <authorList>
            <person name="Zamora L."/>
            <person name="Perez-Sancho M."/>
            <person name="Dominguez L."/>
            <person name="Fernandez-Garayzabal J.F."/>
            <person name="Vela A.I."/>
        </authorList>
    </citation>
    <scope>NUCLEOTIDE SEQUENCE [LARGE SCALE GENOMIC DNA]</scope>
    <source>
        <strain evidence="2 3">CCUG 69148</strain>
    </source>
</reference>
<organism evidence="2 3">
    <name type="scientific">Jeotgalibaca porci</name>
    <dbReference type="NCBI Taxonomy" id="1868793"/>
    <lineage>
        <taxon>Bacteria</taxon>
        <taxon>Bacillati</taxon>
        <taxon>Bacillota</taxon>
        <taxon>Bacilli</taxon>
        <taxon>Lactobacillales</taxon>
        <taxon>Carnobacteriaceae</taxon>
        <taxon>Jeotgalibaca</taxon>
    </lineage>
</organism>
<dbReference type="InterPro" id="IPR000182">
    <property type="entry name" value="GNAT_dom"/>
</dbReference>
<keyword evidence="2" id="KW-0808">Transferase</keyword>
<dbReference type="Gene3D" id="3.40.630.30">
    <property type="match status" value="1"/>
</dbReference>
<sequence length="181" mass="21863">MIQDNEITIRSIKEEDLPILWELAFKDESPEWKKWDAPYYSHQALSYEKFLENAYRWQEQDDFWLIEVNGVVCGTVSYYIEDKTSFWIETGIILYEAPNWGNGIGTRVFRMWFNHLFQTLPIVRIGFTTWSGNKRMMHVGEKLGMTLEARIRKVRYYDGNYYDSIRMGILREEWEQREDTE</sequence>
<gene>
    <name evidence="2" type="ORF">G7058_06895</name>
</gene>
<dbReference type="PANTHER" id="PTHR43415:SF4">
    <property type="entry name" value="N-ACETYLTRANSFERASE DOMAIN-CONTAINING PROTEIN"/>
    <property type="match status" value="1"/>
</dbReference>
<dbReference type="PANTHER" id="PTHR43415">
    <property type="entry name" value="SPERMIDINE N(1)-ACETYLTRANSFERASE"/>
    <property type="match status" value="1"/>
</dbReference>
<keyword evidence="3" id="KW-1185">Reference proteome</keyword>
<evidence type="ECO:0000313" key="2">
    <source>
        <dbReference type="EMBL" id="QIK51771.1"/>
    </source>
</evidence>
<evidence type="ECO:0000259" key="1">
    <source>
        <dbReference type="PROSITE" id="PS51186"/>
    </source>
</evidence>
<dbReference type="GeneID" id="94553005"/>
<evidence type="ECO:0000313" key="3">
    <source>
        <dbReference type="Proteomes" id="UP000501830"/>
    </source>
</evidence>
<dbReference type="PROSITE" id="PS51186">
    <property type="entry name" value="GNAT"/>
    <property type="match status" value="1"/>
</dbReference>
<dbReference type="RefSeq" id="WP_166062829.1">
    <property type="nucleotide sequence ID" value="NZ_CP049889.1"/>
</dbReference>
<dbReference type="Proteomes" id="UP000501830">
    <property type="component" value="Chromosome"/>
</dbReference>
<dbReference type="Pfam" id="PF13302">
    <property type="entry name" value="Acetyltransf_3"/>
    <property type="match status" value="1"/>
</dbReference>
<dbReference type="SUPFAM" id="SSF55729">
    <property type="entry name" value="Acyl-CoA N-acyltransferases (Nat)"/>
    <property type="match status" value="1"/>
</dbReference>
<dbReference type="InterPro" id="IPR016181">
    <property type="entry name" value="Acyl_CoA_acyltransferase"/>
</dbReference>
<dbReference type="KEGG" id="jpo:G7058_06895"/>
<accession>A0A6G7WHS0</accession>
<name>A0A6G7WHS0_9LACT</name>
<feature type="domain" description="N-acetyltransferase" evidence="1">
    <location>
        <begin position="7"/>
        <end position="172"/>
    </location>
</feature>